<dbReference type="GO" id="GO:0003735">
    <property type="term" value="F:structural constituent of ribosome"/>
    <property type="evidence" value="ECO:0007669"/>
    <property type="project" value="InterPro"/>
</dbReference>
<dbReference type="Proteomes" id="UP000642265">
    <property type="component" value="Unassembled WGS sequence"/>
</dbReference>
<evidence type="ECO:0000313" key="11">
    <source>
        <dbReference type="Proteomes" id="UP000481876"/>
    </source>
</evidence>
<comment type="caution">
    <text evidence="8">The sequence shown here is derived from an EMBL/GenBank/DDBJ whole genome shotgun (WGS) entry which is preliminary data.</text>
</comment>
<protein>
    <recommendedName>
        <fullName evidence="4 5">Small ribosomal subunit protein uS9</fullName>
    </recommendedName>
</protein>
<evidence type="ECO:0000313" key="7">
    <source>
        <dbReference type="EMBL" id="KAB2766847.1"/>
    </source>
</evidence>
<dbReference type="GO" id="GO:0022627">
    <property type="term" value="C:cytosolic small ribosomal subunit"/>
    <property type="evidence" value="ECO:0007669"/>
    <property type="project" value="TreeGrafter"/>
</dbReference>
<reference evidence="10 11" key="1">
    <citation type="submission" date="2019-09" db="EMBL/GenBank/DDBJ databases">
        <title>Taxonomic organization of the family Brucellaceae based on a phylogenomic approach.</title>
        <authorList>
            <person name="Leclercq S."/>
            <person name="Cloeckaert A."/>
            <person name="Zygmunt M.S."/>
        </authorList>
    </citation>
    <scope>NUCLEOTIDE SEQUENCE [LARGE SCALE GENOMIC DNA]</scope>
    <source>
        <strain evidence="8 10">CCUG 34461</strain>
        <strain evidence="7 11">LMG 3313</strain>
    </source>
</reference>
<keyword evidence="3 5" id="KW-0687">Ribonucleoprotein</keyword>
<dbReference type="InterPro" id="IPR000754">
    <property type="entry name" value="Ribosomal_uS9"/>
</dbReference>
<reference evidence="9" key="3">
    <citation type="submission" date="2020-10" db="EMBL/GenBank/DDBJ databases">
        <title>Enrichment of novel Verrucomicrobia, Bacteroidetes and Krumholzibacteria in an oxygen-limited, methane- and iron-fed bioreactor inoculated with Bothnian Sea sediments.</title>
        <authorList>
            <person name="Martins P.D."/>
            <person name="de Jong A."/>
            <person name="Lenstra W.K."/>
            <person name="van Helmond N.A.G.M."/>
            <person name="Slomp C.P."/>
            <person name="Jetten M.S.M."/>
            <person name="Welte C.U."/>
            <person name="Rasigraf O."/>
        </authorList>
    </citation>
    <scope>NUCLEOTIDE SEQUENCE</scope>
    <source>
        <strain evidence="9">MAG47</strain>
    </source>
</reference>
<evidence type="ECO:0000313" key="9">
    <source>
        <dbReference type="EMBL" id="MBE0560802.1"/>
    </source>
</evidence>
<dbReference type="GeneID" id="61317065"/>
<dbReference type="PANTHER" id="PTHR21569:SF1">
    <property type="entry name" value="SMALL RIBOSOMAL SUBUNIT PROTEIN US9M"/>
    <property type="match status" value="1"/>
</dbReference>
<dbReference type="SMR" id="A0A011SUP5"/>
<gene>
    <name evidence="5 8" type="primary">rpsI</name>
    <name evidence="7" type="ORF">F9L04_16395</name>
    <name evidence="8" type="ORF">F9L06_21200</name>
    <name evidence="9" type="ORF">IH622_08275</name>
</gene>
<dbReference type="InterPro" id="IPR023035">
    <property type="entry name" value="Ribosomal_uS9_bac/plastid"/>
</dbReference>
<dbReference type="FunFam" id="3.30.230.10:FF:000034">
    <property type="entry name" value="30S ribosomal protein S9"/>
    <property type="match status" value="1"/>
</dbReference>
<comment type="similarity">
    <text evidence="1 5 6">Belongs to the universal ribosomal protein uS9 family.</text>
</comment>
<accession>A0A011SUP5</accession>
<evidence type="ECO:0000313" key="8">
    <source>
        <dbReference type="EMBL" id="KAB2793018.1"/>
    </source>
</evidence>
<name>A0A011SUP5_BRUAN</name>
<reference evidence="9" key="2">
    <citation type="submission" date="2020-09" db="EMBL/GenBank/DDBJ databases">
        <authorList>
            <person name="Dalcin Martins P."/>
        </authorList>
    </citation>
    <scope>NUCLEOTIDE SEQUENCE</scope>
    <source>
        <strain evidence="9">MAG47</strain>
    </source>
</reference>
<proteinExistence type="inferred from homology"/>
<dbReference type="SUPFAM" id="SSF54211">
    <property type="entry name" value="Ribosomal protein S5 domain 2-like"/>
    <property type="match status" value="1"/>
</dbReference>
<dbReference type="EMBL" id="WBWX01000010">
    <property type="protein sequence ID" value="KAB2793018.1"/>
    <property type="molecule type" value="Genomic_DNA"/>
</dbReference>
<dbReference type="GO" id="GO:0006412">
    <property type="term" value="P:translation"/>
    <property type="evidence" value="ECO:0007669"/>
    <property type="project" value="UniProtKB-UniRule"/>
</dbReference>
<dbReference type="InterPro" id="IPR020568">
    <property type="entry name" value="Ribosomal_Su5_D2-typ_SF"/>
</dbReference>
<dbReference type="InterPro" id="IPR020574">
    <property type="entry name" value="Ribosomal_uS9_CS"/>
</dbReference>
<dbReference type="Gene3D" id="3.30.230.10">
    <property type="match status" value="1"/>
</dbReference>
<evidence type="ECO:0000256" key="4">
    <source>
        <dbReference type="ARBA" id="ARBA00035259"/>
    </source>
</evidence>
<evidence type="ECO:0000256" key="6">
    <source>
        <dbReference type="RuleBase" id="RU003815"/>
    </source>
</evidence>
<dbReference type="OMA" id="KFQFSKR"/>
<dbReference type="HAMAP" id="MF_00532_B">
    <property type="entry name" value="Ribosomal_uS9_B"/>
    <property type="match status" value="1"/>
</dbReference>
<evidence type="ECO:0000256" key="3">
    <source>
        <dbReference type="ARBA" id="ARBA00023274"/>
    </source>
</evidence>
<sequence length="158" mass="17262">MAEQLNSLEELGTVAKTEAAAPVHVQKLDAQGRAYATGKRKDAVARVWVKPGTGKITVNDKEFEKYFARPVLQMILQQPIVASNRAGQFDIVATVAGGGLSGQAGAVRHGISKALTYYEPGLRTVLKKGGFLTRDSRVVERKKYGKAKARRSFQFSKR</sequence>
<dbReference type="GO" id="GO:0003723">
    <property type="term" value="F:RNA binding"/>
    <property type="evidence" value="ECO:0007669"/>
    <property type="project" value="TreeGrafter"/>
</dbReference>
<dbReference type="OrthoDB" id="9803965at2"/>
<evidence type="ECO:0000256" key="2">
    <source>
        <dbReference type="ARBA" id="ARBA00022980"/>
    </source>
</evidence>
<dbReference type="GeneID" id="57306833"/>
<dbReference type="PANTHER" id="PTHR21569">
    <property type="entry name" value="RIBOSOMAL PROTEIN S9"/>
    <property type="match status" value="1"/>
</dbReference>
<evidence type="ECO:0000256" key="5">
    <source>
        <dbReference type="HAMAP-Rule" id="MF_00532"/>
    </source>
</evidence>
<dbReference type="AlphaFoldDB" id="A0A011SUP5"/>
<dbReference type="Proteomes" id="UP000441102">
    <property type="component" value="Unassembled WGS sequence"/>
</dbReference>
<dbReference type="RefSeq" id="WP_006466519.1">
    <property type="nucleotide sequence ID" value="NZ_CP044970.1"/>
</dbReference>
<evidence type="ECO:0000313" key="10">
    <source>
        <dbReference type="Proteomes" id="UP000441102"/>
    </source>
</evidence>
<organism evidence="8 10">
    <name type="scientific">Brucella anthropi</name>
    <name type="common">Ochrobactrum anthropi</name>
    <dbReference type="NCBI Taxonomy" id="529"/>
    <lineage>
        <taxon>Bacteria</taxon>
        <taxon>Pseudomonadati</taxon>
        <taxon>Pseudomonadota</taxon>
        <taxon>Alphaproteobacteria</taxon>
        <taxon>Hyphomicrobiales</taxon>
        <taxon>Brucellaceae</taxon>
        <taxon>Brucella/Ochrobactrum group</taxon>
        <taxon>Brucella</taxon>
    </lineage>
</organism>
<keyword evidence="2 5" id="KW-0689">Ribosomal protein</keyword>
<dbReference type="NCBIfam" id="NF001099">
    <property type="entry name" value="PRK00132.1"/>
    <property type="match status" value="1"/>
</dbReference>
<dbReference type="EMBL" id="JACZKO010000025">
    <property type="protein sequence ID" value="MBE0560802.1"/>
    <property type="molecule type" value="Genomic_DNA"/>
</dbReference>
<dbReference type="InterPro" id="IPR014721">
    <property type="entry name" value="Ribsml_uS5_D2-typ_fold_subgr"/>
</dbReference>
<evidence type="ECO:0000256" key="1">
    <source>
        <dbReference type="ARBA" id="ARBA00005251"/>
    </source>
</evidence>
<dbReference type="Proteomes" id="UP000481876">
    <property type="component" value="Unassembled WGS sequence"/>
</dbReference>
<dbReference type="EMBL" id="WBWS01000016">
    <property type="protein sequence ID" value="KAB2766847.1"/>
    <property type="molecule type" value="Genomic_DNA"/>
</dbReference>
<dbReference type="PROSITE" id="PS00360">
    <property type="entry name" value="RIBOSOMAL_S9"/>
    <property type="match status" value="1"/>
</dbReference>
<dbReference type="Pfam" id="PF00380">
    <property type="entry name" value="Ribosomal_S9"/>
    <property type="match status" value="1"/>
</dbReference>